<reference evidence="9 10" key="1">
    <citation type="submission" date="2018-11" db="EMBL/GenBank/DDBJ databases">
        <authorList>
            <consortium name="Pathogen Informatics"/>
        </authorList>
    </citation>
    <scope>NUCLEOTIDE SEQUENCE [LARGE SCALE GENOMIC DNA]</scope>
</reference>
<keyword evidence="10" id="KW-1185">Reference proteome</keyword>
<comment type="cofactor">
    <cofactor evidence="1">
        <name>Zn(2+)</name>
        <dbReference type="ChEBI" id="CHEBI:29105"/>
    </cofactor>
</comment>
<dbReference type="EC" id="4.2.3.12" evidence="4"/>
<evidence type="ECO:0000313" key="10">
    <source>
        <dbReference type="Proteomes" id="UP000270296"/>
    </source>
</evidence>
<keyword evidence="8" id="KW-0456">Lyase</keyword>
<dbReference type="UniPathway" id="UPA00849">
    <property type="reaction ID" value="UER00819"/>
</dbReference>
<dbReference type="PROSITE" id="PS00987">
    <property type="entry name" value="PTPS_1"/>
    <property type="match status" value="1"/>
</dbReference>
<organism evidence="9 10">
    <name type="scientific">Soboliphyme baturini</name>
    <dbReference type="NCBI Taxonomy" id="241478"/>
    <lineage>
        <taxon>Eukaryota</taxon>
        <taxon>Metazoa</taxon>
        <taxon>Ecdysozoa</taxon>
        <taxon>Nematoda</taxon>
        <taxon>Enoplea</taxon>
        <taxon>Dorylaimia</taxon>
        <taxon>Dioctophymatida</taxon>
        <taxon>Dioctophymatoidea</taxon>
        <taxon>Soboliphymatidae</taxon>
        <taxon>Soboliphyme</taxon>
    </lineage>
</organism>
<dbReference type="EMBL" id="UZAM01013831">
    <property type="protein sequence ID" value="VDP30309.1"/>
    <property type="molecule type" value="Genomic_DNA"/>
</dbReference>
<accession>A0A3P8G5N3</accession>
<dbReference type="OrthoDB" id="14045at2759"/>
<dbReference type="PANTHER" id="PTHR12589">
    <property type="entry name" value="PYRUVOYL TETRAHYDROBIOPTERIN SYNTHASE"/>
    <property type="match status" value="1"/>
</dbReference>
<dbReference type="InterPro" id="IPR038418">
    <property type="entry name" value="6-PTP_synth/QueD_sf"/>
</dbReference>
<proteinExistence type="inferred from homology"/>
<dbReference type="Proteomes" id="UP000270296">
    <property type="component" value="Unassembled WGS sequence"/>
</dbReference>
<dbReference type="SUPFAM" id="SSF55620">
    <property type="entry name" value="Tetrahydrobiopterin biosynthesis enzymes-like"/>
    <property type="match status" value="1"/>
</dbReference>
<gene>
    <name evidence="9" type="ORF">SBAD_LOCUS10256</name>
</gene>
<protein>
    <recommendedName>
        <fullName evidence="4">6-pyruvoyltetrahydropterin synthase</fullName>
        <ecNumber evidence="4">4.2.3.12</ecNumber>
    </recommendedName>
</protein>
<evidence type="ECO:0000256" key="4">
    <source>
        <dbReference type="ARBA" id="ARBA00013100"/>
    </source>
</evidence>
<dbReference type="GO" id="GO:0005739">
    <property type="term" value="C:mitochondrion"/>
    <property type="evidence" value="ECO:0007669"/>
    <property type="project" value="TreeGrafter"/>
</dbReference>
<dbReference type="Pfam" id="PF01242">
    <property type="entry name" value="PTPS"/>
    <property type="match status" value="1"/>
</dbReference>
<keyword evidence="7" id="KW-0783">Tetrahydrobiopterin biosynthesis</keyword>
<name>A0A3P8G5N3_9BILA</name>
<evidence type="ECO:0000256" key="6">
    <source>
        <dbReference type="ARBA" id="ARBA00022833"/>
    </source>
</evidence>
<evidence type="ECO:0000256" key="1">
    <source>
        <dbReference type="ARBA" id="ARBA00001947"/>
    </source>
</evidence>
<dbReference type="GO" id="GO:0046872">
    <property type="term" value="F:metal ion binding"/>
    <property type="evidence" value="ECO:0007669"/>
    <property type="project" value="UniProtKB-KW"/>
</dbReference>
<evidence type="ECO:0000256" key="7">
    <source>
        <dbReference type="ARBA" id="ARBA00023007"/>
    </source>
</evidence>
<evidence type="ECO:0000256" key="2">
    <source>
        <dbReference type="ARBA" id="ARBA00005126"/>
    </source>
</evidence>
<comment type="similarity">
    <text evidence="3">Belongs to the PTPS family.</text>
</comment>
<dbReference type="InterPro" id="IPR022470">
    <property type="entry name" value="PTPS_Cys_AS"/>
</dbReference>
<keyword evidence="6" id="KW-0862">Zinc</keyword>
<evidence type="ECO:0000256" key="5">
    <source>
        <dbReference type="ARBA" id="ARBA00022723"/>
    </source>
</evidence>
<dbReference type="Gene3D" id="3.30.479.10">
    <property type="entry name" value="6-pyruvoyl tetrahydropterin synthase/QueD"/>
    <property type="match status" value="1"/>
</dbReference>
<dbReference type="InterPro" id="IPR007115">
    <property type="entry name" value="6-PTP_synth/QueD"/>
</dbReference>
<comment type="pathway">
    <text evidence="2">Cofactor biosynthesis; tetrahydrobiopterin biosynthesis; tetrahydrobiopterin from 7,8-dihydroneopterin triphosphate: step 1/3.</text>
</comment>
<keyword evidence="5" id="KW-0479">Metal-binding</keyword>
<evidence type="ECO:0000313" key="9">
    <source>
        <dbReference type="EMBL" id="VDP30309.1"/>
    </source>
</evidence>
<dbReference type="GO" id="GO:0006729">
    <property type="term" value="P:tetrahydrobiopterin biosynthetic process"/>
    <property type="evidence" value="ECO:0007669"/>
    <property type="project" value="UniProtKB-UniPathway"/>
</dbReference>
<evidence type="ECO:0000256" key="8">
    <source>
        <dbReference type="ARBA" id="ARBA00023239"/>
    </source>
</evidence>
<sequence length="128" mass="14415">MLLYFSDHLSAEENKLIFGKCNNSNGHGHNYEVQATVKAPVDPLTGMAMNLSELKTHLCSLLQDCHQVCNREKLYFVTGLFCSTTENVAVYIWSQLSDVLGKKNALFEVVVHETDKNSVTYRGEVMLE</sequence>
<evidence type="ECO:0000256" key="3">
    <source>
        <dbReference type="ARBA" id="ARBA00009164"/>
    </source>
</evidence>
<dbReference type="PANTHER" id="PTHR12589:SF7">
    <property type="entry name" value="6-PYRUVOYL TETRAHYDROBIOPTERIN SYNTHASE"/>
    <property type="match status" value="1"/>
</dbReference>
<dbReference type="GO" id="GO:0003874">
    <property type="term" value="F:6-pyruvoyltetrahydropterin synthase activity"/>
    <property type="evidence" value="ECO:0007669"/>
    <property type="project" value="UniProtKB-EC"/>
</dbReference>
<dbReference type="AlphaFoldDB" id="A0A3P8G5N3"/>